<dbReference type="GO" id="GO:0008206">
    <property type="term" value="P:bile acid metabolic process"/>
    <property type="evidence" value="ECO:0007669"/>
    <property type="project" value="UniProtKB-ARBA"/>
</dbReference>
<comment type="caution">
    <text evidence="3">The sequence shown here is derived from an EMBL/GenBank/DDBJ whole genome shotgun (WGS) entry which is preliminary data.</text>
</comment>
<dbReference type="PRINTS" id="PR00080">
    <property type="entry name" value="SDRFAMILY"/>
</dbReference>
<organism evidence="3 4">
    <name type="scientific">Halalkalibacter oceani</name>
    <dbReference type="NCBI Taxonomy" id="1653776"/>
    <lineage>
        <taxon>Bacteria</taxon>
        <taxon>Bacillati</taxon>
        <taxon>Bacillota</taxon>
        <taxon>Bacilli</taxon>
        <taxon>Bacillales</taxon>
        <taxon>Bacillaceae</taxon>
        <taxon>Halalkalibacter</taxon>
    </lineage>
</organism>
<dbReference type="PRINTS" id="PR00081">
    <property type="entry name" value="GDHRDH"/>
</dbReference>
<dbReference type="Gene3D" id="3.40.50.720">
    <property type="entry name" value="NAD(P)-binding Rossmann-like Domain"/>
    <property type="match status" value="1"/>
</dbReference>
<comment type="similarity">
    <text evidence="1">Belongs to the short-chain dehydrogenases/reductases (SDR) family.</text>
</comment>
<dbReference type="EMBL" id="JAMBOL010000001">
    <property type="protein sequence ID" value="MCM3712699.1"/>
    <property type="molecule type" value="Genomic_DNA"/>
</dbReference>
<keyword evidence="4" id="KW-1185">Reference proteome</keyword>
<dbReference type="Pfam" id="PF13561">
    <property type="entry name" value="adh_short_C2"/>
    <property type="match status" value="1"/>
</dbReference>
<dbReference type="PROSITE" id="PS00061">
    <property type="entry name" value="ADH_SHORT"/>
    <property type="match status" value="1"/>
</dbReference>
<dbReference type="GO" id="GO:0047936">
    <property type="term" value="F:glucose 1-dehydrogenase [NAD(P)+] activity"/>
    <property type="evidence" value="ECO:0007669"/>
    <property type="project" value="UniProtKB-EC"/>
</dbReference>
<dbReference type="PANTHER" id="PTHR42760:SF133">
    <property type="entry name" value="3-OXOACYL-[ACYL-CARRIER-PROTEIN] REDUCTASE"/>
    <property type="match status" value="1"/>
</dbReference>
<evidence type="ECO:0000313" key="4">
    <source>
        <dbReference type="Proteomes" id="UP001139179"/>
    </source>
</evidence>
<dbReference type="GO" id="GO:0006633">
    <property type="term" value="P:fatty acid biosynthetic process"/>
    <property type="evidence" value="ECO:0007669"/>
    <property type="project" value="TreeGrafter"/>
</dbReference>
<proteinExistence type="inferred from homology"/>
<dbReference type="InterPro" id="IPR020904">
    <property type="entry name" value="Sc_DH/Rdtase_CS"/>
</dbReference>
<evidence type="ECO:0000256" key="1">
    <source>
        <dbReference type="ARBA" id="ARBA00006484"/>
    </source>
</evidence>
<evidence type="ECO:0000256" key="2">
    <source>
        <dbReference type="ARBA" id="ARBA00023002"/>
    </source>
</evidence>
<protein>
    <submittedName>
        <fullName evidence="3">Glucose 1-dehydrogenase</fullName>
        <ecNumber evidence="3">1.1.1.47</ecNumber>
    </submittedName>
</protein>
<dbReference type="Proteomes" id="UP001139179">
    <property type="component" value="Unassembled WGS sequence"/>
</dbReference>
<dbReference type="AlphaFoldDB" id="A0A9X2ILC1"/>
<dbReference type="InterPro" id="IPR002347">
    <property type="entry name" value="SDR_fam"/>
</dbReference>
<dbReference type="RefSeq" id="WP_251221560.1">
    <property type="nucleotide sequence ID" value="NZ_JAMBOL010000001.1"/>
</dbReference>
<dbReference type="NCBIfam" id="NF005559">
    <property type="entry name" value="PRK07231.1"/>
    <property type="match status" value="1"/>
</dbReference>
<dbReference type="EC" id="1.1.1.47" evidence="3"/>
<accession>A0A9X2ILC1</accession>
<evidence type="ECO:0000313" key="3">
    <source>
        <dbReference type="EMBL" id="MCM3712699.1"/>
    </source>
</evidence>
<reference evidence="3" key="1">
    <citation type="submission" date="2022-05" db="EMBL/GenBank/DDBJ databases">
        <title>Comparative Genomics of Spacecraft Associated Microbes.</title>
        <authorList>
            <person name="Tran M.T."/>
            <person name="Wright A."/>
            <person name="Seuylemezian A."/>
            <person name="Eisen J."/>
            <person name="Coil D."/>
        </authorList>
    </citation>
    <scope>NUCLEOTIDE SEQUENCE</scope>
    <source>
        <strain evidence="3">214.1.1</strain>
    </source>
</reference>
<sequence>MVLSSFDLTNKVAIVTGSGSGIGKTIALGLAESGASIVVTELPGKEEAARETAAEIEKLGQQALVATLDVTKLETIRQMVSEAEAHFGRIDILVNNAGIIIRKPSLEVTEEDWDKVHDVNLKGTFFTSQEVAKVMKEHGGGKIVNIASINGVVGFYERAAYCSSKAGIVNLTRVLAIDWAEYGINVNAVGPNYLLTPLTEKLFSNDEFREDVLYRTPIKRIGTPEDVVGAVVYLASPASNFVTGHTVMVDGGWTAW</sequence>
<dbReference type="SUPFAM" id="SSF51735">
    <property type="entry name" value="NAD(P)-binding Rossmann-fold domains"/>
    <property type="match status" value="1"/>
</dbReference>
<gene>
    <name evidence="3" type="ORF">M3202_01270</name>
</gene>
<dbReference type="InterPro" id="IPR036291">
    <property type="entry name" value="NAD(P)-bd_dom_sf"/>
</dbReference>
<dbReference type="PANTHER" id="PTHR42760">
    <property type="entry name" value="SHORT-CHAIN DEHYDROGENASES/REDUCTASES FAMILY MEMBER"/>
    <property type="match status" value="1"/>
</dbReference>
<dbReference type="FunFam" id="3.40.50.720:FF:000084">
    <property type="entry name" value="Short-chain dehydrogenase reductase"/>
    <property type="match status" value="1"/>
</dbReference>
<name>A0A9X2ILC1_9BACI</name>
<dbReference type="GO" id="GO:0048038">
    <property type="term" value="F:quinone binding"/>
    <property type="evidence" value="ECO:0007669"/>
    <property type="project" value="TreeGrafter"/>
</dbReference>
<keyword evidence="2 3" id="KW-0560">Oxidoreductase</keyword>